<dbReference type="AlphaFoldDB" id="A0A5J4VLB2"/>
<gene>
    <name evidence="1" type="ORF">EZS28_021207</name>
</gene>
<dbReference type="Proteomes" id="UP000324800">
    <property type="component" value="Unassembled WGS sequence"/>
</dbReference>
<dbReference type="EMBL" id="SNRW01006339">
    <property type="protein sequence ID" value="KAA6383264.1"/>
    <property type="molecule type" value="Genomic_DNA"/>
</dbReference>
<feature type="non-terminal residue" evidence="1">
    <location>
        <position position="110"/>
    </location>
</feature>
<name>A0A5J4VLB2_9EUKA</name>
<evidence type="ECO:0000313" key="1">
    <source>
        <dbReference type="EMBL" id="KAA6383264.1"/>
    </source>
</evidence>
<evidence type="ECO:0000313" key="2">
    <source>
        <dbReference type="Proteomes" id="UP000324800"/>
    </source>
</evidence>
<comment type="caution">
    <text evidence="1">The sequence shown here is derived from an EMBL/GenBank/DDBJ whole genome shotgun (WGS) entry which is preliminary data.</text>
</comment>
<reference evidence="1 2" key="1">
    <citation type="submission" date="2019-03" db="EMBL/GenBank/DDBJ databases">
        <title>Single cell metagenomics reveals metabolic interactions within the superorganism composed of flagellate Streblomastix strix and complex community of Bacteroidetes bacteria on its surface.</title>
        <authorList>
            <person name="Treitli S.C."/>
            <person name="Kolisko M."/>
            <person name="Husnik F."/>
            <person name="Keeling P."/>
            <person name="Hampl V."/>
        </authorList>
    </citation>
    <scope>NUCLEOTIDE SEQUENCE [LARGE SCALE GENOMIC DNA]</scope>
    <source>
        <strain evidence="1">ST1C</strain>
    </source>
</reference>
<sequence length="110" mass="12414">MPQKNNLATSESDQNQQLQITIQQLESVLPQLNDAEFNVFPFISPLVKTKQLSTNVLNQCEEQMEWAIAISRENHDNLGESRAYFTFAMQAKAAQSNDIALESVKKANKT</sequence>
<accession>A0A5J4VLB2</accession>
<proteinExistence type="predicted"/>
<protein>
    <submittedName>
        <fullName evidence="1">Uncharacterized protein</fullName>
    </submittedName>
</protein>
<organism evidence="1 2">
    <name type="scientific">Streblomastix strix</name>
    <dbReference type="NCBI Taxonomy" id="222440"/>
    <lineage>
        <taxon>Eukaryota</taxon>
        <taxon>Metamonada</taxon>
        <taxon>Preaxostyla</taxon>
        <taxon>Oxymonadida</taxon>
        <taxon>Streblomastigidae</taxon>
        <taxon>Streblomastix</taxon>
    </lineage>
</organism>